<accession>A0A084H352</accession>
<comment type="similarity">
    <text evidence="1 2">Belongs to the small heat shock protein (HSP20) family.</text>
</comment>
<evidence type="ECO:0000256" key="1">
    <source>
        <dbReference type="PROSITE-ProRule" id="PRU00285"/>
    </source>
</evidence>
<dbReference type="Pfam" id="PF00011">
    <property type="entry name" value="HSP20"/>
    <property type="match status" value="1"/>
</dbReference>
<dbReference type="SUPFAM" id="SSF49764">
    <property type="entry name" value="HSP20-like chaperones"/>
    <property type="match status" value="1"/>
</dbReference>
<dbReference type="RefSeq" id="WP_029285277.1">
    <property type="nucleotide sequence ID" value="NZ_CP176757.1"/>
</dbReference>
<evidence type="ECO:0000313" key="4">
    <source>
        <dbReference type="EMBL" id="KEZ54014.1"/>
    </source>
</evidence>
<dbReference type="AlphaFoldDB" id="A0A084H352"/>
<dbReference type="InterPro" id="IPR002068">
    <property type="entry name" value="A-crystallin/Hsp20_dom"/>
</dbReference>
<evidence type="ECO:0000313" key="5">
    <source>
        <dbReference type="Proteomes" id="UP000028549"/>
    </source>
</evidence>
<dbReference type="STRING" id="246786.GS18_0203545"/>
<dbReference type="PROSITE" id="PS01031">
    <property type="entry name" value="SHSP"/>
    <property type="match status" value="1"/>
</dbReference>
<proteinExistence type="inferred from homology"/>
<feature type="domain" description="SHSP" evidence="3">
    <location>
        <begin position="33"/>
        <end position="147"/>
    </location>
</feature>
<protein>
    <recommendedName>
        <fullName evidence="3">SHSP domain-containing protein</fullName>
    </recommendedName>
</protein>
<comment type="caution">
    <text evidence="4">The sequence shown here is derived from an EMBL/GenBank/DDBJ whole genome shotgun (WGS) entry which is preliminary data.</text>
</comment>
<dbReference type="Proteomes" id="UP000028549">
    <property type="component" value="Unassembled WGS sequence"/>
</dbReference>
<evidence type="ECO:0000256" key="2">
    <source>
        <dbReference type="RuleBase" id="RU003616"/>
    </source>
</evidence>
<gene>
    <name evidence="4" type="ORF">GS18_0203545</name>
</gene>
<dbReference type="InterPro" id="IPR008978">
    <property type="entry name" value="HSP20-like_chaperone"/>
</dbReference>
<name>A0A084H352_METID</name>
<dbReference type="CDD" id="cd06464">
    <property type="entry name" value="ACD_sHsps-like"/>
    <property type="match status" value="1"/>
</dbReference>
<dbReference type="OrthoDB" id="9811615at2"/>
<dbReference type="Gene3D" id="2.60.40.790">
    <property type="match status" value="1"/>
</dbReference>
<dbReference type="EMBL" id="JNVC02000001">
    <property type="protein sequence ID" value="KEZ54014.1"/>
    <property type="molecule type" value="Genomic_DNA"/>
</dbReference>
<evidence type="ECO:0000259" key="3">
    <source>
        <dbReference type="PROSITE" id="PS01031"/>
    </source>
</evidence>
<keyword evidence="5" id="KW-1185">Reference proteome</keyword>
<organism evidence="4 5">
    <name type="scientific">Metabacillus indicus</name>
    <name type="common">Bacillus indicus</name>
    <dbReference type="NCBI Taxonomy" id="246786"/>
    <lineage>
        <taxon>Bacteria</taxon>
        <taxon>Bacillati</taxon>
        <taxon>Bacillota</taxon>
        <taxon>Bacilli</taxon>
        <taxon>Bacillales</taxon>
        <taxon>Bacillaceae</taxon>
        <taxon>Metabacillus</taxon>
    </lineage>
</organism>
<reference evidence="4 5" key="1">
    <citation type="journal article" date="2005" name="Int. J. Syst. Evol. Microbiol.">
        <title>Bacillus cibi sp. nov., isolated from jeotgal, a traditional Korean fermented seafood.</title>
        <authorList>
            <person name="Yoon J.H."/>
            <person name="Lee C.H."/>
            <person name="Oh T.K."/>
        </authorList>
    </citation>
    <scope>NUCLEOTIDE SEQUENCE [LARGE SCALE GENOMIC DNA]</scope>
    <source>
        <strain evidence="4 5">DSM 16189</strain>
    </source>
</reference>
<sequence length="147" mass="17192">MDIHKVQKWLEFTNANQKNDFWQNIFDQQKPERVFEEDHKPLYDLYKSDTHVCAVIELPGVGRDDVTFALKSNIDLIVKGHKRALYPKEMEVEIHRSYGDFEWVIRLPEPAHANQISLHFDHGLVYAAYPVSRAEPIQPIEGHNNLT</sequence>